<reference evidence="1" key="1">
    <citation type="submission" date="2021-05" db="EMBL/GenBank/DDBJ databases">
        <authorList>
            <person name="Alioto T."/>
            <person name="Alioto T."/>
            <person name="Gomez Garrido J."/>
        </authorList>
    </citation>
    <scope>NUCLEOTIDE SEQUENCE</scope>
</reference>
<dbReference type="GO" id="GO:0000221">
    <property type="term" value="C:vacuolar proton-transporting V-type ATPase, V1 domain"/>
    <property type="evidence" value="ECO:0007669"/>
    <property type="project" value="InterPro"/>
</dbReference>
<dbReference type="SUPFAM" id="SSF48371">
    <property type="entry name" value="ARM repeat"/>
    <property type="match status" value="1"/>
</dbReference>
<dbReference type="GO" id="GO:0005765">
    <property type="term" value="C:lysosomal membrane"/>
    <property type="evidence" value="ECO:0007669"/>
    <property type="project" value="TreeGrafter"/>
</dbReference>
<dbReference type="PANTHER" id="PTHR10698">
    <property type="entry name" value="V-TYPE PROTON ATPASE SUBUNIT H"/>
    <property type="match status" value="1"/>
</dbReference>
<dbReference type="AlphaFoldDB" id="A0A8D8APX7"/>
<dbReference type="EMBL" id="HBUE01041975">
    <property type="protein sequence ID" value="CAG6461057.1"/>
    <property type="molecule type" value="Transcribed_RNA"/>
</dbReference>
<organism evidence="1">
    <name type="scientific">Culex pipiens</name>
    <name type="common">House mosquito</name>
    <dbReference type="NCBI Taxonomy" id="7175"/>
    <lineage>
        <taxon>Eukaryota</taxon>
        <taxon>Metazoa</taxon>
        <taxon>Ecdysozoa</taxon>
        <taxon>Arthropoda</taxon>
        <taxon>Hexapoda</taxon>
        <taxon>Insecta</taxon>
        <taxon>Pterygota</taxon>
        <taxon>Neoptera</taxon>
        <taxon>Endopterygota</taxon>
        <taxon>Diptera</taxon>
        <taxon>Nematocera</taxon>
        <taxon>Culicoidea</taxon>
        <taxon>Culicidae</taxon>
        <taxon>Culicinae</taxon>
        <taxon>Culicini</taxon>
        <taxon>Culex</taxon>
        <taxon>Culex</taxon>
    </lineage>
</organism>
<dbReference type="Pfam" id="PF03224">
    <property type="entry name" value="V-ATPase_H_N"/>
    <property type="match status" value="1"/>
</dbReference>
<dbReference type="GO" id="GO:0046961">
    <property type="term" value="F:proton-transporting ATPase activity, rotational mechanism"/>
    <property type="evidence" value="ECO:0007669"/>
    <property type="project" value="InterPro"/>
</dbReference>
<dbReference type="InterPro" id="IPR004908">
    <property type="entry name" value="ATPase_V1-cplx_hsu"/>
</dbReference>
<name>A0A8D8APX7_CULPI</name>
<protein>
    <submittedName>
        <fullName evidence="1">V-type proton ATPase subunit H</fullName>
    </submittedName>
</protein>
<dbReference type="InterPro" id="IPR011989">
    <property type="entry name" value="ARM-like"/>
</dbReference>
<evidence type="ECO:0000313" key="1">
    <source>
        <dbReference type="EMBL" id="CAG6461057.1"/>
    </source>
</evidence>
<dbReference type="Gene3D" id="1.25.10.10">
    <property type="entry name" value="Leucine-rich Repeat Variant"/>
    <property type="match status" value="1"/>
</dbReference>
<dbReference type="PANTHER" id="PTHR10698:SF0">
    <property type="entry name" value="V-TYPE PROTON ATPASE SUBUNIT H"/>
    <property type="match status" value="1"/>
</dbReference>
<proteinExistence type="predicted"/>
<dbReference type="InterPro" id="IPR016024">
    <property type="entry name" value="ARM-type_fold"/>
</dbReference>
<accession>A0A8D8APX7</accession>
<sequence>MSDVQDLMSLPDDKIDMIAATSVLQQQAGDIRQNKPNWAPYVQSQMISQEDYNCVSALDKDKKSQAQYLHENPGQCAKTFLNLLSHVSKDQTIQYILVMIDDLLQEDRTRVQIFHEYAIKRKESVWAPFLNLLNRQDGFIVNMASRVVGKLACWGQELMPKSDLHFYLQWLKDQLTVAVSSRCNLIVLAAWRCCLMACFLFFTNPNCVEFCCSKMLLIFNRLKLR</sequence>